<evidence type="ECO:0000256" key="1">
    <source>
        <dbReference type="ARBA" id="ARBA00010875"/>
    </source>
</evidence>
<protein>
    <recommendedName>
        <fullName evidence="7">Endoribonuclease YbeY</fullName>
        <ecNumber evidence="7">3.1.-.-</ecNumber>
    </recommendedName>
</protein>
<keyword evidence="2 7" id="KW-0540">Nuclease</keyword>
<dbReference type="Pfam" id="PF02130">
    <property type="entry name" value="YbeY"/>
    <property type="match status" value="1"/>
</dbReference>
<dbReference type="HAMAP" id="MF_00009">
    <property type="entry name" value="Endoribonucl_YbeY"/>
    <property type="match status" value="1"/>
</dbReference>
<keyword evidence="7" id="KW-0698">rRNA processing</keyword>
<dbReference type="AlphaFoldDB" id="A0A2M7TEH7"/>
<evidence type="ECO:0000313" key="8">
    <source>
        <dbReference type="EMBL" id="PIZ44074.1"/>
    </source>
</evidence>
<dbReference type="EMBL" id="PFNL01000197">
    <property type="protein sequence ID" value="PIZ44074.1"/>
    <property type="molecule type" value="Genomic_DNA"/>
</dbReference>
<keyword evidence="7" id="KW-0963">Cytoplasm</keyword>
<dbReference type="GO" id="GO:0004521">
    <property type="term" value="F:RNA endonuclease activity"/>
    <property type="evidence" value="ECO:0007669"/>
    <property type="project" value="UniProtKB-UniRule"/>
</dbReference>
<feature type="binding site" evidence="7">
    <location>
        <position position="93"/>
    </location>
    <ligand>
        <name>Zn(2+)</name>
        <dbReference type="ChEBI" id="CHEBI:29105"/>
        <note>catalytic</note>
    </ligand>
</feature>
<dbReference type="EC" id="3.1.-.-" evidence="7"/>
<comment type="similarity">
    <text evidence="1 7">Belongs to the endoribonuclease YbeY family.</text>
</comment>
<sequence>MSANLHRTEYISFVLTRDAAMKSLNKEVFGQDVTTDVISFPMNEDVNDTTYTGEIVVNQDEVLRNAKTYGVTYEQELARVIAHGVLHLVGYDDDTRQHKAAMTAVEDSVIAEI</sequence>
<dbReference type="GO" id="GO:0004222">
    <property type="term" value="F:metalloendopeptidase activity"/>
    <property type="evidence" value="ECO:0007669"/>
    <property type="project" value="InterPro"/>
</dbReference>
<dbReference type="PANTHER" id="PTHR46986">
    <property type="entry name" value="ENDORIBONUCLEASE YBEY, CHLOROPLASTIC"/>
    <property type="match status" value="1"/>
</dbReference>
<dbReference type="SUPFAM" id="SSF55486">
    <property type="entry name" value="Metalloproteases ('zincins'), catalytic domain"/>
    <property type="match status" value="1"/>
</dbReference>
<gene>
    <name evidence="7 8" type="primary">ybeY</name>
    <name evidence="8" type="ORF">COY32_07150</name>
</gene>
<keyword evidence="7" id="KW-0690">Ribosome biogenesis</keyword>
<feature type="binding site" evidence="7">
    <location>
        <position position="87"/>
    </location>
    <ligand>
        <name>Zn(2+)</name>
        <dbReference type="ChEBI" id="CHEBI:29105"/>
        <note>catalytic</note>
    </ligand>
</feature>
<evidence type="ECO:0000256" key="6">
    <source>
        <dbReference type="ARBA" id="ARBA00022833"/>
    </source>
</evidence>
<proteinExistence type="inferred from homology"/>
<dbReference type="InterPro" id="IPR002036">
    <property type="entry name" value="YbeY"/>
</dbReference>
<evidence type="ECO:0000256" key="7">
    <source>
        <dbReference type="HAMAP-Rule" id="MF_00009"/>
    </source>
</evidence>
<evidence type="ECO:0000256" key="5">
    <source>
        <dbReference type="ARBA" id="ARBA00022801"/>
    </source>
</evidence>
<dbReference type="GO" id="GO:0006364">
    <property type="term" value="P:rRNA processing"/>
    <property type="evidence" value="ECO:0007669"/>
    <property type="project" value="UniProtKB-UniRule"/>
</dbReference>
<evidence type="ECO:0000256" key="3">
    <source>
        <dbReference type="ARBA" id="ARBA00022723"/>
    </source>
</evidence>
<reference evidence="9" key="1">
    <citation type="submission" date="2017-09" db="EMBL/GenBank/DDBJ databases">
        <title>Depth-based differentiation of microbial function through sediment-hosted aquifers and enrichment of novel symbionts in the deep terrestrial subsurface.</title>
        <authorList>
            <person name="Probst A.J."/>
            <person name="Ladd B."/>
            <person name="Jarett J.K."/>
            <person name="Geller-Mcgrath D.E."/>
            <person name="Sieber C.M.K."/>
            <person name="Emerson J.B."/>
            <person name="Anantharaman K."/>
            <person name="Thomas B.C."/>
            <person name="Malmstrom R."/>
            <person name="Stieglmeier M."/>
            <person name="Klingl A."/>
            <person name="Woyke T."/>
            <person name="Ryan C.M."/>
            <person name="Banfield J.F."/>
        </authorList>
    </citation>
    <scope>NUCLEOTIDE SEQUENCE [LARGE SCALE GENOMIC DNA]</scope>
</reference>
<keyword evidence="6 7" id="KW-0862">Zinc</keyword>
<dbReference type="PANTHER" id="PTHR46986:SF1">
    <property type="entry name" value="ENDORIBONUCLEASE YBEY, CHLOROPLASTIC"/>
    <property type="match status" value="1"/>
</dbReference>
<organism evidence="8 9">
    <name type="scientific">candidate division WWE3 bacterium CG_4_10_14_0_2_um_filter_41_14</name>
    <dbReference type="NCBI Taxonomy" id="1975072"/>
    <lineage>
        <taxon>Bacteria</taxon>
        <taxon>Katanobacteria</taxon>
    </lineage>
</organism>
<keyword evidence="5 7" id="KW-0378">Hydrolase</keyword>
<comment type="cofactor">
    <cofactor evidence="7">
        <name>Zn(2+)</name>
        <dbReference type="ChEBI" id="CHEBI:29105"/>
    </cofactor>
    <text evidence="7">Binds 1 zinc ion.</text>
</comment>
<dbReference type="PROSITE" id="PS01306">
    <property type="entry name" value="UPF0054"/>
    <property type="match status" value="1"/>
</dbReference>
<comment type="caution">
    <text evidence="8">The sequence shown here is derived from an EMBL/GenBank/DDBJ whole genome shotgun (WGS) entry which is preliminary data.</text>
</comment>
<dbReference type="InterPro" id="IPR023091">
    <property type="entry name" value="MetalPrtase_cat_dom_sf_prd"/>
</dbReference>
<dbReference type="InterPro" id="IPR020549">
    <property type="entry name" value="YbeY_CS"/>
</dbReference>
<keyword evidence="4 7" id="KW-0255">Endonuclease</keyword>
<keyword evidence="3 7" id="KW-0479">Metal-binding</keyword>
<dbReference type="NCBIfam" id="TIGR00043">
    <property type="entry name" value="rRNA maturation RNase YbeY"/>
    <property type="match status" value="1"/>
</dbReference>
<evidence type="ECO:0000256" key="4">
    <source>
        <dbReference type="ARBA" id="ARBA00022759"/>
    </source>
</evidence>
<name>A0A2M7TEH7_UNCKA</name>
<dbReference type="Proteomes" id="UP000228920">
    <property type="component" value="Unassembled WGS sequence"/>
</dbReference>
<feature type="binding site" evidence="7">
    <location>
        <position position="83"/>
    </location>
    <ligand>
        <name>Zn(2+)</name>
        <dbReference type="ChEBI" id="CHEBI:29105"/>
        <note>catalytic</note>
    </ligand>
</feature>
<comment type="function">
    <text evidence="7">Single strand-specific metallo-endoribonuclease involved in late-stage 70S ribosome quality control and in maturation of the 3' terminus of the 16S rRNA.</text>
</comment>
<comment type="subcellular location">
    <subcellularLocation>
        <location evidence="7">Cytoplasm</location>
    </subcellularLocation>
</comment>
<dbReference type="Gene3D" id="3.40.390.30">
    <property type="entry name" value="Metalloproteases ('zincins'), catalytic domain"/>
    <property type="match status" value="1"/>
</dbReference>
<accession>A0A2M7TEH7</accession>
<dbReference type="GO" id="GO:0005737">
    <property type="term" value="C:cytoplasm"/>
    <property type="evidence" value="ECO:0007669"/>
    <property type="project" value="UniProtKB-SubCell"/>
</dbReference>
<evidence type="ECO:0000256" key="2">
    <source>
        <dbReference type="ARBA" id="ARBA00022722"/>
    </source>
</evidence>
<evidence type="ECO:0000313" key="9">
    <source>
        <dbReference type="Proteomes" id="UP000228920"/>
    </source>
</evidence>
<dbReference type="GO" id="GO:0008270">
    <property type="term" value="F:zinc ion binding"/>
    <property type="evidence" value="ECO:0007669"/>
    <property type="project" value="UniProtKB-UniRule"/>
</dbReference>